<dbReference type="PATRIC" id="fig|1393034.3.peg.628"/>
<evidence type="ECO:0000256" key="1">
    <source>
        <dbReference type="ARBA" id="ARBA00001849"/>
    </source>
</evidence>
<dbReference type="GO" id="GO:0005829">
    <property type="term" value="C:cytosol"/>
    <property type="evidence" value="ECO:0007669"/>
    <property type="project" value="TreeGrafter"/>
</dbReference>
<dbReference type="GO" id="GO:0003723">
    <property type="term" value="F:RNA binding"/>
    <property type="evidence" value="ECO:0007669"/>
    <property type="project" value="UniProtKB-KW"/>
</dbReference>
<dbReference type="Pfam" id="PF17876">
    <property type="entry name" value="CSD2"/>
    <property type="match status" value="1"/>
</dbReference>
<reference evidence="10" key="1">
    <citation type="submission" date="2016-01" db="EMBL/GenBank/DDBJ databases">
        <authorList>
            <person name="Mitreva M."/>
            <person name="Pepin K.H."/>
            <person name="Mihindukulasuriya K.A."/>
            <person name="Fulton R."/>
            <person name="Fronick C."/>
            <person name="O'Laughlin M."/>
            <person name="Miner T."/>
            <person name="Herter B."/>
            <person name="Rosa B.A."/>
            <person name="Cordes M."/>
            <person name="Tomlinson C."/>
            <person name="Wollam A."/>
            <person name="Palsikar V.B."/>
            <person name="Mardis E.R."/>
            <person name="Wilson R.K."/>
        </authorList>
    </citation>
    <scope>NUCLEOTIDE SEQUENCE [LARGE SCALE GENOMIC DNA]</scope>
    <source>
        <strain evidence="10">DNF00019</strain>
    </source>
</reference>
<dbReference type="InterPro" id="IPR003029">
    <property type="entry name" value="S1_domain"/>
</dbReference>
<dbReference type="GO" id="GO:0008859">
    <property type="term" value="F:exoribonuclease II activity"/>
    <property type="evidence" value="ECO:0007669"/>
    <property type="project" value="UniProtKB-EC"/>
</dbReference>
<evidence type="ECO:0000256" key="5">
    <source>
        <dbReference type="ARBA" id="ARBA00022801"/>
    </source>
</evidence>
<evidence type="ECO:0000259" key="8">
    <source>
        <dbReference type="SMART" id="SM00955"/>
    </source>
</evidence>
<keyword evidence="5" id="KW-0378">Hydrolase</keyword>
<dbReference type="InterPro" id="IPR050180">
    <property type="entry name" value="RNR_Ribonuclease"/>
</dbReference>
<evidence type="ECO:0000256" key="6">
    <source>
        <dbReference type="ARBA" id="ARBA00022839"/>
    </source>
</evidence>
<keyword evidence="7" id="KW-0694">RNA-binding</keyword>
<evidence type="ECO:0000256" key="3">
    <source>
        <dbReference type="ARBA" id="ARBA00022490"/>
    </source>
</evidence>
<dbReference type="InterPro" id="IPR040476">
    <property type="entry name" value="CSD2"/>
</dbReference>
<dbReference type="Proteomes" id="UP000070675">
    <property type="component" value="Unassembled WGS sequence"/>
</dbReference>
<dbReference type="Pfam" id="PF00575">
    <property type="entry name" value="S1"/>
    <property type="match status" value="1"/>
</dbReference>
<name>A0A133XVS1_9ACTN</name>
<dbReference type="PANTHER" id="PTHR23355:SF9">
    <property type="entry name" value="DIS3-LIKE EXONUCLEASE 2"/>
    <property type="match status" value="1"/>
</dbReference>
<sequence length="632" mass="69979">MASSNVQACVQSVLQRKTSAFFGRYEYVSPFGVIVPLDERIPHDFLILPQDASAKAHGVHEQDVVSVRILSYPSRKEPGIVTIDKRLGCADTLDLAMESVVASYGLRTTFSDAVQAQARSIRVDVDEELHVETKRDKAGHDEPQRQDLRQLLCVTIDPVDAKDFDDAISVREISPEKYASAATSVTACAAQKETDAYYELGVHIADVSAYLPWNSPLDIEAQQRGCSAYLADRVIPMFPEELSNDACSLMPRQDRLAMSVLIRLTRSGELIDYTITPSVIRSAARLTYDEVDALLEGTGTASAITPTIEKLLRLANHLAQARLRLRTKRGALDFDTVESRVMLDEHNEPCGISIRKRTSATSLVEEAMLLANECTAQYLEHAHVAAAFRVHEQPSEQALYDAAALLRELNLIDKAQAKRIRLADPFAMQKVLAAVKDTAEEYFVTSLLLKAQSKALYMPYNQGHFALGATAYCHFTSPIRRYPDVVVHRALKACLCGRPFVVSGVARQDQPARLAQICRVASEKERAAEGAARASQRIKMAQYYQQKIGEKSMATVTSCECFGVFVMLDASYAQALIPMKLLGEEWFDFDEPHMMLRSQSGDCTLRPGVRVCVQVHSVQVSQGKIDVALVCD</sequence>
<evidence type="ECO:0000313" key="10">
    <source>
        <dbReference type="Proteomes" id="UP000070675"/>
    </source>
</evidence>
<dbReference type="AlphaFoldDB" id="A0A133XVS1"/>
<evidence type="ECO:0000256" key="2">
    <source>
        <dbReference type="ARBA" id="ARBA00012163"/>
    </source>
</evidence>
<dbReference type="STRING" id="1393034.HMPREF3192_00648"/>
<feature type="domain" description="RNB" evidence="8">
    <location>
        <begin position="145"/>
        <end position="497"/>
    </location>
</feature>
<dbReference type="InterPro" id="IPR001900">
    <property type="entry name" value="RNase_II/R"/>
</dbReference>
<keyword evidence="10" id="KW-1185">Reference proteome</keyword>
<protein>
    <recommendedName>
        <fullName evidence="2">exoribonuclease II</fullName>
        <ecNumber evidence="2">3.1.13.1</ecNumber>
    </recommendedName>
</protein>
<dbReference type="InterPro" id="IPR004476">
    <property type="entry name" value="RNase_II/RNase_R"/>
</dbReference>
<dbReference type="Gene3D" id="2.40.50.140">
    <property type="entry name" value="Nucleic acid-binding proteins"/>
    <property type="match status" value="1"/>
</dbReference>
<dbReference type="GO" id="GO:0006402">
    <property type="term" value="P:mRNA catabolic process"/>
    <property type="evidence" value="ECO:0007669"/>
    <property type="project" value="TreeGrafter"/>
</dbReference>
<comment type="caution">
    <text evidence="9">The sequence shown here is derived from an EMBL/GenBank/DDBJ whole genome shotgun (WGS) entry which is preliminary data.</text>
</comment>
<dbReference type="SMART" id="SM00955">
    <property type="entry name" value="RNB"/>
    <property type="match status" value="1"/>
</dbReference>
<dbReference type="InterPro" id="IPR012340">
    <property type="entry name" value="NA-bd_OB-fold"/>
</dbReference>
<dbReference type="Pfam" id="PF00773">
    <property type="entry name" value="RNB"/>
    <property type="match status" value="1"/>
</dbReference>
<keyword evidence="6" id="KW-0269">Exonuclease</keyword>
<dbReference type="SUPFAM" id="SSF50249">
    <property type="entry name" value="Nucleic acid-binding proteins"/>
    <property type="match status" value="3"/>
</dbReference>
<evidence type="ECO:0000256" key="4">
    <source>
        <dbReference type="ARBA" id="ARBA00022722"/>
    </source>
</evidence>
<dbReference type="EMBL" id="LSCR01000007">
    <property type="protein sequence ID" value="KXB35034.1"/>
    <property type="molecule type" value="Genomic_DNA"/>
</dbReference>
<evidence type="ECO:0000256" key="7">
    <source>
        <dbReference type="ARBA" id="ARBA00022884"/>
    </source>
</evidence>
<dbReference type="EC" id="3.1.13.1" evidence="2"/>
<keyword evidence="3" id="KW-0963">Cytoplasm</keyword>
<accession>A0A133XVS1</accession>
<keyword evidence="4" id="KW-0540">Nuclease</keyword>
<dbReference type="PANTHER" id="PTHR23355">
    <property type="entry name" value="RIBONUCLEASE"/>
    <property type="match status" value="1"/>
</dbReference>
<proteinExistence type="predicted"/>
<gene>
    <name evidence="9" type="ORF">HMPREF3192_00648</name>
</gene>
<comment type="catalytic activity">
    <reaction evidence="1">
        <text>Exonucleolytic cleavage in the 3'- to 5'-direction to yield nucleoside 5'-phosphates.</text>
        <dbReference type="EC" id="3.1.13.1"/>
    </reaction>
</comment>
<dbReference type="NCBIfam" id="TIGR00358">
    <property type="entry name" value="3_prime_RNase"/>
    <property type="match status" value="1"/>
</dbReference>
<organism evidence="9 10">
    <name type="scientific">Atopobium deltae</name>
    <dbReference type="NCBI Taxonomy" id="1393034"/>
    <lineage>
        <taxon>Bacteria</taxon>
        <taxon>Bacillati</taxon>
        <taxon>Actinomycetota</taxon>
        <taxon>Coriobacteriia</taxon>
        <taxon>Coriobacteriales</taxon>
        <taxon>Atopobiaceae</taxon>
        <taxon>Atopobium</taxon>
    </lineage>
</organism>
<evidence type="ECO:0000313" key="9">
    <source>
        <dbReference type="EMBL" id="KXB35034.1"/>
    </source>
</evidence>